<evidence type="ECO:0000256" key="6">
    <source>
        <dbReference type="SAM" id="MobiDB-lite"/>
    </source>
</evidence>
<keyword evidence="3" id="KW-0677">Repeat</keyword>
<dbReference type="VEuPathDB" id="FungiDB:CJJ09_003953"/>
<dbReference type="Proteomes" id="UP000037122">
    <property type="component" value="Unassembled WGS sequence"/>
</dbReference>
<dbReference type="InterPro" id="IPR036322">
    <property type="entry name" value="WD40_repeat_dom_sf"/>
</dbReference>
<dbReference type="Gene3D" id="2.130.10.10">
    <property type="entry name" value="YVTN repeat-like/Quinoprotein amine dehydrogenase"/>
    <property type="match status" value="1"/>
</dbReference>
<dbReference type="VEuPathDB" id="FungiDB:QG37_07506"/>
<proteinExistence type="predicted"/>
<dbReference type="InterPro" id="IPR001680">
    <property type="entry name" value="WD40_rpt"/>
</dbReference>
<dbReference type="InterPro" id="IPR045183">
    <property type="entry name" value="Ebi-like"/>
</dbReference>
<evidence type="ECO:0000313" key="8">
    <source>
        <dbReference type="Proteomes" id="UP000037122"/>
    </source>
</evidence>
<dbReference type="Pfam" id="PF00400">
    <property type="entry name" value="WD40"/>
    <property type="match status" value="3"/>
</dbReference>
<dbReference type="AlphaFoldDB" id="A0A0L0NPQ7"/>
<dbReference type="SUPFAM" id="SSF50978">
    <property type="entry name" value="WD40 repeat-like"/>
    <property type="match status" value="1"/>
</dbReference>
<gene>
    <name evidence="7" type="ORF">QG37_07506</name>
</gene>
<evidence type="ECO:0000256" key="4">
    <source>
        <dbReference type="ARBA" id="ARBA00023242"/>
    </source>
</evidence>
<dbReference type="SMART" id="SM00320">
    <property type="entry name" value="WD40"/>
    <property type="match status" value="7"/>
</dbReference>
<accession>A0A0L0NPQ7</accession>
<dbReference type="EMBL" id="LGST01000058">
    <property type="protein sequence ID" value="KND96147.1"/>
    <property type="molecule type" value="Genomic_DNA"/>
</dbReference>
<sequence>MPKFVCFQLEIIYVLDPVVMSNLAGSCINQHSCQTFTSKYSTLFPPLVMSLTSLELNYLIWRYLQESGYDLAAYALQQSSQCLEYEHDKNKIIDSIEPGCLVNLVQKGILYTFVEDAAEMKNENISLVNAILKDYQNRENNLEKDSLRFTLKKDESNGSKDVDMDGEKNKNGTNDAQDQHESQEEENEPVVIEFSTKTLTPLTNFSSSLAAEYHPMTSVLAYGCDDSTAKILALGNGIIAEAVTLNIPPLITGENTPTPNEITTVLWSPQGTMILTAGTNGEIRAWTPDGKLKNIVNTPVDANKAAVPLHSVLWSPLGQFVLTVDVSGTVRIWDGVNLTPIQELRGHEGITLVPEASWVSENKFALATSKNAIKINSVNPQAPFGSPESVVTVGVVAGHLHHISNLTFNPVSKLLASASDVDYAIKVWNSLSSRDALELNSTQEKEEEVSYHTAPIIGLHWLTGPQDVQGNELVSVSMEGVINIWDAFTGEVVKSTNIFKSPDSYQFAEEAPIDTSNPLIFASALSHDARFLAIGDDTGNVTIWDVVAKRYRGTSSGLRCLGIYMFKEQADAENVGICDLAWSSKDELLTVCYKGSESVVLQWNGYE</sequence>
<protein>
    <recommendedName>
        <fullName evidence="9">LisH domain-containing protein</fullName>
    </recommendedName>
</protein>
<dbReference type="GO" id="GO:0034967">
    <property type="term" value="C:Set3 complex"/>
    <property type="evidence" value="ECO:0007669"/>
    <property type="project" value="TreeGrafter"/>
</dbReference>
<evidence type="ECO:0000313" key="7">
    <source>
        <dbReference type="EMBL" id="KND96147.1"/>
    </source>
</evidence>
<dbReference type="PANTHER" id="PTHR22846">
    <property type="entry name" value="WD40 REPEAT PROTEIN"/>
    <property type="match status" value="1"/>
</dbReference>
<dbReference type="PROSITE" id="PS51257">
    <property type="entry name" value="PROKAR_LIPOPROTEIN"/>
    <property type="match status" value="1"/>
</dbReference>
<organism evidence="7 8">
    <name type="scientific">Candidozyma auris</name>
    <name type="common">Yeast</name>
    <name type="synonym">Candida auris</name>
    <dbReference type="NCBI Taxonomy" id="498019"/>
    <lineage>
        <taxon>Eukaryota</taxon>
        <taxon>Fungi</taxon>
        <taxon>Dikarya</taxon>
        <taxon>Ascomycota</taxon>
        <taxon>Saccharomycotina</taxon>
        <taxon>Pichiomycetes</taxon>
        <taxon>Metschnikowiaceae</taxon>
        <taxon>Candidozyma</taxon>
    </lineage>
</organism>
<feature type="region of interest" description="Disordered" evidence="6">
    <location>
        <begin position="149"/>
        <end position="189"/>
    </location>
</feature>
<dbReference type="InterPro" id="IPR006594">
    <property type="entry name" value="LisH"/>
</dbReference>
<dbReference type="GO" id="GO:0003714">
    <property type="term" value="F:transcription corepressor activity"/>
    <property type="evidence" value="ECO:0007669"/>
    <property type="project" value="InterPro"/>
</dbReference>
<dbReference type="SMART" id="SM00667">
    <property type="entry name" value="LisH"/>
    <property type="match status" value="1"/>
</dbReference>
<keyword evidence="2 5" id="KW-0853">WD repeat</keyword>
<dbReference type="PROSITE" id="PS50082">
    <property type="entry name" value="WD_REPEATS_2"/>
    <property type="match status" value="1"/>
</dbReference>
<evidence type="ECO:0000256" key="1">
    <source>
        <dbReference type="ARBA" id="ARBA00004123"/>
    </source>
</evidence>
<dbReference type="VEuPathDB" id="FungiDB:CJI96_0004186"/>
<comment type="caution">
    <text evidence="7">The sequence shown here is derived from an EMBL/GenBank/DDBJ whole genome shotgun (WGS) entry which is preliminary data.</text>
</comment>
<dbReference type="Pfam" id="PF08513">
    <property type="entry name" value="LisH"/>
    <property type="match status" value="1"/>
</dbReference>
<feature type="repeat" description="WD" evidence="5">
    <location>
        <begin position="260"/>
        <end position="286"/>
    </location>
</feature>
<dbReference type="InterPro" id="IPR015943">
    <property type="entry name" value="WD40/YVTN_repeat-like_dom_sf"/>
</dbReference>
<name>A0A0L0NPQ7_CANAR</name>
<dbReference type="PROSITE" id="PS50896">
    <property type="entry name" value="LISH"/>
    <property type="match status" value="1"/>
</dbReference>
<comment type="subcellular location">
    <subcellularLocation>
        <location evidence="1">Nucleus</location>
    </subcellularLocation>
</comment>
<evidence type="ECO:0008006" key="9">
    <source>
        <dbReference type="Google" id="ProtNLM"/>
    </source>
</evidence>
<reference evidence="8" key="1">
    <citation type="journal article" date="2015" name="BMC Genomics">
        <title>Draft genome of a commonly misdiagnosed multidrug resistant pathogen Candida auris.</title>
        <authorList>
            <person name="Chatterjee S."/>
            <person name="Alampalli S.V."/>
            <person name="Nageshan R.K."/>
            <person name="Chettiar S.T."/>
            <person name="Joshi S."/>
            <person name="Tatu U.S."/>
        </authorList>
    </citation>
    <scope>NUCLEOTIDE SEQUENCE [LARGE SCALE GENOMIC DNA]</scope>
    <source>
        <strain evidence="8">6684</strain>
    </source>
</reference>
<evidence type="ECO:0000256" key="2">
    <source>
        <dbReference type="ARBA" id="ARBA00022574"/>
    </source>
</evidence>
<dbReference type="GO" id="GO:0006357">
    <property type="term" value="P:regulation of transcription by RNA polymerase II"/>
    <property type="evidence" value="ECO:0007669"/>
    <property type="project" value="TreeGrafter"/>
</dbReference>
<evidence type="ECO:0000256" key="5">
    <source>
        <dbReference type="PROSITE-ProRule" id="PRU00221"/>
    </source>
</evidence>
<dbReference type="VEuPathDB" id="FungiDB:CJJ07_003377"/>
<feature type="compositionally biased region" description="Basic and acidic residues" evidence="6">
    <location>
        <begin position="149"/>
        <end position="170"/>
    </location>
</feature>
<dbReference type="VEuPathDB" id="FungiDB:B9J08_005401"/>
<evidence type="ECO:0000256" key="3">
    <source>
        <dbReference type="ARBA" id="ARBA00022737"/>
    </source>
</evidence>
<dbReference type="Gene3D" id="1.20.960.30">
    <property type="match status" value="1"/>
</dbReference>
<dbReference type="VEuPathDB" id="FungiDB:CJI97_005484"/>
<dbReference type="PANTHER" id="PTHR22846:SF2">
    <property type="entry name" value="F-BOX-LIKE_WD REPEAT-CONTAINING PROTEIN EBI"/>
    <property type="match status" value="1"/>
</dbReference>
<keyword evidence="4" id="KW-0539">Nucleus</keyword>